<dbReference type="SUPFAM" id="SSF48498">
    <property type="entry name" value="Tetracyclin repressor-like, C-terminal domain"/>
    <property type="match status" value="1"/>
</dbReference>
<dbReference type="PANTHER" id="PTHR47506:SF3">
    <property type="entry name" value="HTH-TYPE TRANSCRIPTIONAL REGULATOR LMRA"/>
    <property type="match status" value="1"/>
</dbReference>
<dbReference type="InterPro" id="IPR009057">
    <property type="entry name" value="Homeodomain-like_sf"/>
</dbReference>
<dbReference type="SUPFAM" id="SSF46689">
    <property type="entry name" value="Homeodomain-like"/>
    <property type="match status" value="1"/>
</dbReference>
<dbReference type="EMBL" id="BCSZ01000065">
    <property type="protein sequence ID" value="GAT06062.1"/>
    <property type="molecule type" value="Genomic_DNA"/>
</dbReference>
<organism evidence="6 7">
    <name type="scientific">Mycolicibacterium fortuitum subsp. acetamidolyticum</name>
    <dbReference type="NCBI Taxonomy" id="144550"/>
    <lineage>
        <taxon>Bacteria</taxon>
        <taxon>Bacillati</taxon>
        <taxon>Actinomycetota</taxon>
        <taxon>Actinomycetes</taxon>
        <taxon>Mycobacteriales</taxon>
        <taxon>Mycobacteriaceae</taxon>
        <taxon>Mycolicibacterium</taxon>
    </lineage>
</organism>
<reference evidence="7" key="2">
    <citation type="submission" date="2016-02" db="EMBL/GenBank/DDBJ databases">
        <title>Draft genome sequence of five rapidly growing Mycobacterium species.</title>
        <authorList>
            <person name="Katahira K."/>
            <person name="Gotou Y."/>
            <person name="Iida K."/>
            <person name="Ogura Y."/>
            <person name="Hayashi T."/>
        </authorList>
    </citation>
    <scope>NUCLEOTIDE SEQUENCE [LARGE SCALE GENOMIC DNA]</scope>
    <source>
        <strain evidence="7">JCM6368</strain>
    </source>
</reference>
<keyword evidence="1" id="KW-0805">Transcription regulation</keyword>
<accession>A0A100WX58</accession>
<evidence type="ECO:0000256" key="4">
    <source>
        <dbReference type="PROSITE-ProRule" id="PRU00335"/>
    </source>
</evidence>
<dbReference type="AlphaFoldDB" id="A0A100WX58"/>
<comment type="caution">
    <text evidence="6">The sequence shown here is derived from an EMBL/GenBank/DDBJ whole genome shotgun (WGS) entry which is preliminary data.</text>
</comment>
<proteinExistence type="predicted"/>
<evidence type="ECO:0000259" key="5">
    <source>
        <dbReference type="PROSITE" id="PS50977"/>
    </source>
</evidence>
<dbReference type="Gene3D" id="1.10.357.10">
    <property type="entry name" value="Tetracycline Repressor, domain 2"/>
    <property type="match status" value="1"/>
</dbReference>
<dbReference type="InterPro" id="IPR001647">
    <property type="entry name" value="HTH_TetR"/>
</dbReference>
<dbReference type="PANTHER" id="PTHR47506">
    <property type="entry name" value="TRANSCRIPTIONAL REGULATORY PROTEIN"/>
    <property type="match status" value="1"/>
</dbReference>
<name>A0A100WX58_MYCFO</name>
<dbReference type="GO" id="GO:0003677">
    <property type="term" value="F:DNA binding"/>
    <property type="evidence" value="ECO:0007669"/>
    <property type="project" value="UniProtKB-UniRule"/>
</dbReference>
<sequence>MVGVLGITEAVDAMSARDTLIASVTGLLRRRGVAGTGVNALLEDSGVSRRTIYLNFPGGKEELVAEATRVAGQTLTTLIRATDDGRDPAEAVQGFIDQWKLQLAETELQAGCPIVAAVLGRCEAPRAAAVAAETIQDWHAILAERLIRAGADADAARSLATMSIAAVEGAIIMAIAAQKTDALDDVGRHLAELTRLYLPGA</sequence>
<reference evidence="6 7" key="1">
    <citation type="journal article" date="2016" name="Genome Announc.">
        <title>Draft Genome Sequences of Five Rapidly Growing Mycobacterium Species, M. thermoresistibile, M. fortuitum subsp. acetamidolyticum, M. canariasense, M. brisbanense, and M. novocastrense.</title>
        <authorList>
            <person name="Katahira K."/>
            <person name="Ogura Y."/>
            <person name="Gotoh Y."/>
            <person name="Hayashi T."/>
        </authorList>
    </citation>
    <scope>NUCLEOTIDE SEQUENCE [LARGE SCALE GENOMIC DNA]</scope>
    <source>
        <strain evidence="6 7">JCM6368</strain>
    </source>
</reference>
<gene>
    <name evidence="6" type="ORF">RMCFA_6173</name>
</gene>
<dbReference type="Pfam" id="PF21993">
    <property type="entry name" value="TetR_C_13_2"/>
    <property type="match status" value="1"/>
</dbReference>
<evidence type="ECO:0000256" key="1">
    <source>
        <dbReference type="ARBA" id="ARBA00023015"/>
    </source>
</evidence>
<dbReference type="Pfam" id="PF00440">
    <property type="entry name" value="TetR_N"/>
    <property type="match status" value="1"/>
</dbReference>
<dbReference type="Proteomes" id="UP000069705">
    <property type="component" value="Unassembled WGS sequence"/>
</dbReference>
<feature type="DNA-binding region" description="H-T-H motif" evidence="4">
    <location>
        <begin position="37"/>
        <end position="56"/>
    </location>
</feature>
<evidence type="ECO:0000256" key="3">
    <source>
        <dbReference type="ARBA" id="ARBA00023163"/>
    </source>
</evidence>
<feature type="domain" description="HTH tetR-type" evidence="5">
    <location>
        <begin position="14"/>
        <end position="74"/>
    </location>
</feature>
<protein>
    <submittedName>
        <fullName evidence="6">Putative TetR-family transcriptional regulator</fullName>
    </submittedName>
</protein>
<dbReference type="PROSITE" id="PS50977">
    <property type="entry name" value="HTH_TETR_2"/>
    <property type="match status" value="1"/>
</dbReference>
<evidence type="ECO:0000256" key="2">
    <source>
        <dbReference type="ARBA" id="ARBA00023125"/>
    </source>
</evidence>
<dbReference type="InterPro" id="IPR054156">
    <property type="entry name" value="YxaF_TetR_C"/>
</dbReference>
<evidence type="ECO:0000313" key="6">
    <source>
        <dbReference type="EMBL" id="GAT06062.1"/>
    </source>
</evidence>
<dbReference type="InterPro" id="IPR036271">
    <property type="entry name" value="Tet_transcr_reg_TetR-rel_C_sf"/>
</dbReference>
<keyword evidence="3" id="KW-0804">Transcription</keyword>
<evidence type="ECO:0000313" key="7">
    <source>
        <dbReference type="Proteomes" id="UP000069705"/>
    </source>
</evidence>
<keyword evidence="2 4" id="KW-0238">DNA-binding</keyword>